<dbReference type="OrthoDB" id="9789573at2"/>
<dbReference type="AlphaFoldDB" id="A0A2U3QIG4"/>
<dbReference type="InterPro" id="IPR036102">
    <property type="entry name" value="OsmC/Ohrsf"/>
</dbReference>
<accession>A0A2U3QIG4</accession>
<evidence type="ECO:0000313" key="1">
    <source>
        <dbReference type="EMBL" id="SPQ01197.1"/>
    </source>
</evidence>
<keyword evidence="2" id="KW-1185">Reference proteome</keyword>
<sequence length="180" mass="19313">MSQETVKQALMATIEAIQKNPKCSNAVFRASTEWTDDVRCLFKIREFAPMSVDEPAALGGTDVAPNPVELVLAALGTCQEIMYSAYAAVMGIQLTKVSVDVKGYLDLKGLFAMDESVPAGFRKICYDTSIESPADSETIRKLVQVVESHCPVYDTLARAIEVTGSVSINGKAEGALCPTA</sequence>
<protein>
    <submittedName>
        <fullName evidence="1">OsmC-like protein</fullName>
    </submittedName>
</protein>
<name>A0A2U3QIG4_9BACT</name>
<dbReference type="InterPro" id="IPR003718">
    <property type="entry name" value="OsmC/Ohr_fam"/>
</dbReference>
<dbReference type="InterPro" id="IPR052924">
    <property type="entry name" value="OsmC/Ohr_hydroprdx_reductase"/>
</dbReference>
<gene>
    <name evidence="1" type="ORF">NBG4_460020</name>
</gene>
<dbReference type="Proteomes" id="UP000245125">
    <property type="component" value="Unassembled WGS sequence"/>
</dbReference>
<proteinExistence type="predicted"/>
<dbReference type="PANTHER" id="PTHR35368">
    <property type="entry name" value="HYDROPEROXIDE REDUCTASE"/>
    <property type="match status" value="1"/>
</dbReference>
<evidence type="ECO:0000313" key="2">
    <source>
        <dbReference type="Proteomes" id="UP000245125"/>
    </source>
</evidence>
<dbReference type="SUPFAM" id="SSF82784">
    <property type="entry name" value="OsmC-like"/>
    <property type="match status" value="1"/>
</dbReference>
<dbReference type="InterPro" id="IPR015946">
    <property type="entry name" value="KH_dom-like_a/b"/>
</dbReference>
<dbReference type="Pfam" id="PF02566">
    <property type="entry name" value="OsmC"/>
    <property type="match status" value="1"/>
</dbReference>
<dbReference type="Gene3D" id="3.30.300.20">
    <property type="match status" value="1"/>
</dbReference>
<organism evidence="1 2">
    <name type="scientific">Candidatus Sulfobium mesophilum</name>
    <dbReference type="NCBI Taxonomy" id="2016548"/>
    <lineage>
        <taxon>Bacteria</taxon>
        <taxon>Pseudomonadati</taxon>
        <taxon>Nitrospirota</taxon>
        <taxon>Nitrospiria</taxon>
        <taxon>Nitrospirales</taxon>
        <taxon>Nitrospiraceae</taxon>
        <taxon>Candidatus Sulfobium</taxon>
    </lineage>
</organism>
<dbReference type="EMBL" id="OUUY01000093">
    <property type="protein sequence ID" value="SPQ01197.1"/>
    <property type="molecule type" value="Genomic_DNA"/>
</dbReference>
<reference evidence="2" key="1">
    <citation type="submission" date="2018-03" db="EMBL/GenBank/DDBJ databases">
        <authorList>
            <person name="Zecchin S."/>
        </authorList>
    </citation>
    <scope>NUCLEOTIDE SEQUENCE [LARGE SCALE GENOMIC DNA]</scope>
</reference>
<dbReference type="PANTHER" id="PTHR35368:SF1">
    <property type="entry name" value="HYDROPEROXIDE REDUCTASE"/>
    <property type="match status" value="1"/>
</dbReference>